<dbReference type="OrthoDB" id="1122333at2"/>
<evidence type="ECO:0000313" key="1">
    <source>
        <dbReference type="EMBL" id="RZT97139.1"/>
    </source>
</evidence>
<dbReference type="Proteomes" id="UP000293562">
    <property type="component" value="Unassembled WGS sequence"/>
</dbReference>
<comment type="caution">
    <text evidence="1">The sequence shown here is derived from an EMBL/GenBank/DDBJ whole genome shotgun (WGS) entry which is preliminary data.</text>
</comment>
<accession>A0A4Q7VLM0</accession>
<proteinExistence type="predicted"/>
<dbReference type="EMBL" id="SHKN01000001">
    <property type="protein sequence ID" value="RZT97139.1"/>
    <property type="molecule type" value="Genomic_DNA"/>
</dbReference>
<dbReference type="Pfam" id="PF08713">
    <property type="entry name" value="DNA_alkylation"/>
    <property type="match status" value="1"/>
</dbReference>
<dbReference type="InterPro" id="IPR014825">
    <property type="entry name" value="DNA_alkylation"/>
</dbReference>
<reference evidence="1 2" key="1">
    <citation type="submission" date="2019-02" db="EMBL/GenBank/DDBJ databases">
        <title>Genomic Encyclopedia of Type Strains, Phase IV (KMG-IV): sequencing the most valuable type-strain genomes for metagenomic binning, comparative biology and taxonomic classification.</title>
        <authorList>
            <person name="Goeker M."/>
        </authorList>
    </citation>
    <scope>NUCLEOTIDE SEQUENCE [LARGE SCALE GENOMIC DNA]</scope>
    <source>
        <strain evidence="1 2">DSM 28825</strain>
    </source>
</reference>
<dbReference type="RefSeq" id="WP_130307189.1">
    <property type="nucleotide sequence ID" value="NZ_SHKN01000001.1"/>
</dbReference>
<dbReference type="PANTHER" id="PTHR41291:SF1">
    <property type="entry name" value="DNA ALKYLATION REPAIR PROTEIN"/>
    <property type="match status" value="1"/>
</dbReference>
<organism evidence="1 2">
    <name type="scientific">Ancylomarina subtilis</name>
    <dbReference type="NCBI Taxonomy" id="1639035"/>
    <lineage>
        <taxon>Bacteria</taxon>
        <taxon>Pseudomonadati</taxon>
        <taxon>Bacteroidota</taxon>
        <taxon>Bacteroidia</taxon>
        <taxon>Marinilabiliales</taxon>
        <taxon>Marinifilaceae</taxon>
        <taxon>Ancylomarina</taxon>
    </lineage>
</organism>
<dbReference type="PANTHER" id="PTHR41291">
    <property type="entry name" value="DNA ALKYLATION REPAIR PROTEIN"/>
    <property type="match status" value="1"/>
</dbReference>
<name>A0A4Q7VLM0_9BACT</name>
<dbReference type="Gene3D" id="1.25.10.90">
    <property type="match status" value="1"/>
</dbReference>
<sequence length="226" mass="26399">MEFYIDDEQVEKQFQELFKEILQLRNGEVHSEMKKYGLNYSKALGASVINLKELAEKYEPNHLLAQKLWSKAFRESRIVATLLEQPEAMSELQLKRWVEESESNEILEQLCMNLLVNLSDLENLLPNWMTSEDEKLILCATMIVGRLALIDKTRESRLFESFVSLLPACPRHTYLIKQLPRALGKIARRTDELKGLVFAQTQSLKDSDDKWLEIYEELMAEFPDEK</sequence>
<protein>
    <submittedName>
        <fullName evidence="1">3-methyladenine DNA glycosylase AlkD</fullName>
    </submittedName>
</protein>
<dbReference type="SUPFAM" id="SSF48371">
    <property type="entry name" value="ARM repeat"/>
    <property type="match status" value="1"/>
</dbReference>
<evidence type="ECO:0000313" key="2">
    <source>
        <dbReference type="Proteomes" id="UP000293562"/>
    </source>
</evidence>
<dbReference type="AlphaFoldDB" id="A0A4Q7VLM0"/>
<gene>
    <name evidence="1" type="ORF">EV201_1796</name>
</gene>
<dbReference type="InterPro" id="IPR016024">
    <property type="entry name" value="ARM-type_fold"/>
</dbReference>
<keyword evidence="2" id="KW-1185">Reference proteome</keyword>